<evidence type="ECO:0000313" key="1">
    <source>
        <dbReference type="EMBL" id="MDL5032830.1"/>
    </source>
</evidence>
<dbReference type="InterPro" id="IPR015068">
    <property type="entry name" value="DUF1877"/>
</dbReference>
<dbReference type="Proteomes" id="UP001238603">
    <property type="component" value="Unassembled WGS sequence"/>
</dbReference>
<name>A0ABT7LKY9_9BURK</name>
<comment type="caution">
    <text evidence="1">The sequence shown here is derived from an EMBL/GenBank/DDBJ whole genome shotgun (WGS) entry which is preliminary data.</text>
</comment>
<organism evidence="1 2">
    <name type="scientific">Roseateles subflavus</name>
    <dbReference type="NCBI Taxonomy" id="3053353"/>
    <lineage>
        <taxon>Bacteria</taxon>
        <taxon>Pseudomonadati</taxon>
        <taxon>Pseudomonadota</taxon>
        <taxon>Betaproteobacteria</taxon>
        <taxon>Burkholderiales</taxon>
        <taxon>Sphaerotilaceae</taxon>
        <taxon>Roseateles</taxon>
    </lineage>
</organism>
<dbReference type="SUPFAM" id="SSF111069">
    <property type="entry name" value="Hypothetical protein yfbM"/>
    <property type="match status" value="1"/>
</dbReference>
<protein>
    <submittedName>
        <fullName evidence="1">DUF1877 family protein</fullName>
    </submittedName>
</protein>
<reference evidence="1 2" key="1">
    <citation type="submission" date="2023-06" db="EMBL/GenBank/DDBJ databases">
        <title>Pelomonas sp. APW6 16S ribosomal RNA gene genome sequencing and assembly.</title>
        <authorList>
            <person name="Woo H."/>
        </authorList>
    </citation>
    <scope>NUCLEOTIDE SEQUENCE [LARGE SCALE GENOMIC DNA]</scope>
    <source>
        <strain evidence="1 2">APW6</strain>
    </source>
</reference>
<dbReference type="InterPro" id="IPR035944">
    <property type="entry name" value="YfbM-like_sf"/>
</dbReference>
<dbReference type="Gene3D" id="3.40.1760.10">
    <property type="entry name" value="YfbM-like super family"/>
    <property type="match status" value="1"/>
</dbReference>
<dbReference type="Pfam" id="PF08974">
    <property type="entry name" value="DUF1877"/>
    <property type="match status" value="1"/>
</dbReference>
<proteinExistence type="predicted"/>
<gene>
    <name evidence="1" type="ORF">QRD43_13025</name>
</gene>
<dbReference type="RefSeq" id="WP_285982900.1">
    <property type="nucleotide sequence ID" value="NZ_JASVDS010000003.1"/>
</dbReference>
<accession>A0ABT7LKY9</accession>
<dbReference type="EMBL" id="JASVDS010000003">
    <property type="protein sequence ID" value="MDL5032830.1"/>
    <property type="molecule type" value="Genomic_DNA"/>
</dbReference>
<sequence>MGICFVAYSISPHNLATVRADPALVWRVLESEDDAAYLKQLAEDNKTSLLQRLFGKKKAPAVPKSLSFSEAEMSVLDLDKSWDGLRHCIQLCAPDAPDFFEGEGQIGAIDVGYGPALFIESHTVARYAQALEGISEDTLLEKLRTSDFEGVYLDGLWKRQDEEARAYLLENFRDLRAFTAHCASQGQAAILHFT</sequence>
<evidence type="ECO:0000313" key="2">
    <source>
        <dbReference type="Proteomes" id="UP001238603"/>
    </source>
</evidence>
<keyword evidence="2" id="KW-1185">Reference proteome</keyword>